<evidence type="ECO:0000256" key="3">
    <source>
        <dbReference type="ARBA" id="ARBA00025768"/>
    </source>
</evidence>
<reference evidence="6" key="1">
    <citation type="submission" date="2022-11" db="UniProtKB">
        <authorList>
            <consortium name="WormBaseParasite"/>
        </authorList>
    </citation>
    <scope>IDENTIFICATION</scope>
</reference>
<dbReference type="PANTHER" id="PTHR12435">
    <property type="match status" value="1"/>
</dbReference>
<keyword evidence="1" id="KW-0547">Nucleotide-binding</keyword>
<sequence>MPLLIVTGLPSSGKTTVSERIADFFKSKNDKAAQNVQIVSDDLNGSYSSSIYNDSHQEREQRSFLRSEVQKRLAKESPVICDSLNYIKGFRYELFCIAKLVKTTYCVVQCSSSKETCTWLNSFQVDNHRYTDDTLDALSMRYEPPEEKNRWDSPLFRLEITKEAGPKSVDIPFDDIYRVLFEGQALPPNLSTQSAPLAATNFLYELDRATQQVVQSIVELQKTAVPGDFLTVASCADKVEMRKVRSLAELSRLRRQFMTYTKSHPVEDIDKIASLFVNFLNNNR</sequence>
<dbReference type="WBParaSite" id="PSAMB.scaffold711size43042.g8127.t1">
    <property type="protein sequence ID" value="PSAMB.scaffold711size43042.g8127.t1"/>
    <property type="gene ID" value="PSAMB.scaffold711size43042.g8127"/>
</dbReference>
<organism evidence="5 6">
    <name type="scientific">Plectus sambesii</name>
    <dbReference type="NCBI Taxonomy" id="2011161"/>
    <lineage>
        <taxon>Eukaryota</taxon>
        <taxon>Metazoa</taxon>
        <taxon>Ecdysozoa</taxon>
        <taxon>Nematoda</taxon>
        <taxon>Chromadorea</taxon>
        <taxon>Plectida</taxon>
        <taxon>Plectina</taxon>
        <taxon>Plectoidea</taxon>
        <taxon>Plectidae</taxon>
        <taxon>Plectus</taxon>
    </lineage>
</organism>
<accession>A0A914XAK4</accession>
<evidence type="ECO:0000313" key="5">
    <source>
        <dbReference type="Proteomes" id="UP000887566"/>
    </source>
</evidence>
<keyword evidence="5" id="KW-1185">Reference proteome</keyword>
<name>A0A914XAK4_9BILA</name>
<dbReference type="InterPro" id="IPR013641">
    <property type="entry name" value="KTI12/PSTK"/>
</dbReference>
<evidence type="ECO:0000256" key="1">
    <source>
        <dbReference type="ARBA" id="ARBA00022741"/>
    </source>
</evidence>
<comment type="similarity">
    <text evidence="3">Belongs to the KTI12 family.</text>
</comment>
<keyword evidence="2" id="KW-0067">ATP-binding</keyword>
<dbReference type="InterPro" id="IPR027417">
    <property type="entry name" value="P-loop_NTPase"/>
</dbReference>
<dbReference type="Gene3D" id="3.40.50.300">
    <property type="entry name" value="P-loop containing nucleotide triphosphate hydrolases"/>
    <property type="match status" value="1"/>
</dbReference>
<evidence type="ECO:0000313" key="6">
    <source>
        <dbReference type="WBParaSite" id="PSAMB.scaffold711size43042.g8127.t1"/>
    </source>
</evidence>
<dbReference type="Pfam" id="PF08433">
    <property type="entry name" value="KTI12"/>
    <property type="match status" value="1"/>
</dbReference>
<evidence type="ECO:0000256" key="2">
    <source>
        <dbReference type="ARBA" id="ARBA00022840"/>
    </source>
</evidence>
<dbReference type="SUPFAM" id="SSF52540">
    <property type="entry name" value="P-loop containing nucleoside triphosphate hydrolases"/>
    <property type="match status" value="1"/>
</dbReference>
<proteinExistence type="inferred from homology"/>
<dbReference type="GO" id="GO:0005524">
    <property type="term" value="F:ATP binding"/>
    <property type="evidence" value="ECO:0007669"/>
    <property type="project" value="UniProtKB-KW"/>
</dbReference>
<dbReference type="AlphaFoldDB" id="A0A914XAK4"/>
<evidence type="ECO:0000256" key="4">
    <source>
        <dbReference type="ARBA" id="ARBA00026170"/>
    </source>
</evidence>
<protein>
    <recommendedName>
        <fullName evidence="4">Protein KTI12 homolog</fullName>
    </recommendedName>
</protein>
<dbReference type="Proteomes" id="UP000887566">
    <property type="component" value="Unplaced"/>
</dbReference>